<dbReference type="KEGG" id="tpro:Ga0080559_TMP3769"/>
<name>A0A1U7D929_9RHOB</name>
<dbReference type="EMBL" id="CP014796">
    <property type="protein sequence ID" value="APX24565.1"/>
    <property type="molecule type" value="Genomic_DNA"/>
</dbReference>
<protein>
    <recommendedName>
        <fullName evidence="3">Glyceraldehyde-3-phosphate dehydrogenase</fullName>
    </recommendedName>
</protein>
<accession>A0A1U7D929</accession>
<reference evidence="1 2" key="1">
    <citation type="submission" date="2016-03" db="EMBL/GenBank/DDBJ databases">
        <title>Deep-sea bacteria in the southern Pacific.</title>
        <authorList>
            <person name="Tang K."/>
        </authorList>
    </citation>
    <scope>NUCLEOTIDE SEQUENCE [LARGE SCALE GENOMIC DNA]</scope>
    <source>
        <strain evidence="1 2">JLT2016</strain>
    </source>
</reference>
<keyword evidence="2" id="KW-1185">Reference proteome</keyword>
<dbReference type="Proteomes" id="UP000186559">
    <property type="component" value="Chromosome"/>
</dbReference>
<evidence type="ECO:0008006" key="3">
    <source>
        <dbReference type="Google" id="ProtNLM"/>
    </source>
</evidence>
<gene>
    <name evidence="1" type="ORF">Ga0080559_TMP3769</name>
</gene>
<dbReference type="OrthoDB" id="7869442at2"/>
<proteinExistence type="predicted"/>
<dbReference type="RefSeq" id="WP_017468699.1">
    <property type="nucleotide sequence ID" value="NZ_BMEW01000001.1"/>
</dbReference>
<sequence length="48" mass="5588">MTVLNTLYRRYAYDRAINTLKTLPERTRMDCDIVGHEAELARRAVYGA</sequence>
<dbReference type="AlphaFoldDB" id="A0A1U7D929"/>
<evidence type="ECO:0000313" key="1">
    <source>
        <dbReference type="EMBL" id="APX24565.1"/>
    </source>
</evidence>
<evidence type="ECO:0000313" key="2">
    <source>
        <dbReference type="Proteomes" id="UP000186559"/>
    </source>
</evidence>
<organism evidence="1 2">
    <name type="scientific">Salipiger profundus</name>
    <dbReference type="NCBI Taxonomy" id="1229727"/>
    <lineage>
        <taxon>Bacteria</taxon>
        <taxon>Pseudomonadati</taxon>
        <taxon>Pseudomonadota</taxon>
        <taxon>Alphaproteobacteria</taxon>
        <taxon>Rhodobacterales</taxon>
        <taxon>Roseobacteraceae</taxon>
        <taxon>Salipiger</taxon>
    </lineage>
</organism>